<gene>
    <name evidence="1" type="ORF">KUH32_03730</name>
</gene>
<organism evidence="1 2">
    <name type="scientific">Thalassococcus arenae</name>
    <dbReference type="NCBI Taxonomy" id="2851652"/>
    <lineage>
        <taxon>Bacteria</taxon>
        <taxon>Pseudomonadati</taxon>
        <taxon>Pseudomonadota</taxon>
        <taxon>Alphaproteobacteria</taxon>
        <taxon>Rhodobacterales</taxon>
        <taxon>Roseobacteraceae</taxon>
        <taxon>Thalassococcus</taxon>
    </lineage>
</organism>
<evidence type="ECO:0000313" key="1">
    <source>
        <dbReference type="EMBL" id="MBV2358873.1"/>
    </source>
</evidence>
<comment type="caution">
    <text evidence="1">The sequence shown here is derived from an EMBL/GenBank/DDBJ whole genome shotgun (WGS) entry which is preliminary data.</text>
</comment>
<dbReference type="Pfam" id="PF04390">
    <property type="entry name" value="LptE"/>
    <property type="match status" value="1"/>
</dbReference>
<evidence type="ECO:0000313" key="2">
    <source>
        <dbReference type="Proteomes" id="UP001166293"/>
    </source>
</evidence>
<dbReference type="InterPro" id="IPR007485">
    <property type="entry name" value="LPS_assembly_LptE"/>
</dbReference>
<dbReference type="Proteomes" id="UP001166293">
    <property type="component" value="Unassembled WGS sequence"/>
</dbReference>
<protein>
    <recommendedName>
        <fullName evidence="3">LPS-assembly lipoprotein</fullName>
    </recommendedName>
</protein>
<dbReference type="PROSITE" id="PS51257">
    <property type="entry name" value="PROKAR_LIPOPROTEIN"/>
    <property type="match status" value="1"/>
</dbReference>
<dbReference type="RefSeq" id="WP_217776720.1">
    <property type="nucleotide sequence ID" value="NZ_JAHRWL010000001.1"/>
</dbReference>
<name>A0ABS6N4Y7_9RHOB</name>
<accession>A0ABS6N4Y7</accession>
<keyword evidence="2" id="KW-1185">Reference proteome</keyword>
<reference evidence="1" key="1">
    <citation type="submission" date="2021-06" db="EMBL/GenBank/DDBJ databases">
        <title>Thalassococcus sp. CAU 1522 isolated from sea sand, Republic of Korea.</title>
        <authorList>
            <person name="Kim W."/>
        </authorList>
    </citation>
    <scope>NUCLEOTIDE SEQUENCE</scope>
    <source>
        <strain evidence="1">CAU 1522</strain>
    </source>
</reference>
<sequence>MWWCDRRLFLTAALATAGCGFAPVYAPGGSGGRLQGRIATRDPGNRSGFVFNRRFEERMGRAAGPYELAVTLRTRREGLGSISDGRTTRYRLNGTADYALQAAGEADPVIEGKTHAFTGYSTTGSTAATLAAERDAEDRLMVILADQVIDALILSADALAE</sequence>
<proteinExistence type="predicted"/>
<dbReference type="EMBL" id="JAHRWL010000001">
    <property type="protein sequence ID" value="MBV2358873.1"/>
    <property type="molecule type" value="Genomic_DNA"/>
</dbReference>
<evidence type="ECO:0008006" key="3">
    <source>
        <dbReference type="Google" id="ProtNLM"/>
    </source>
</evidence>